<feature type="domain" description="Glycine transporter" evidence="8">
    <location>
        <begin position="32"/>
        <end position="106"/>
    </location>
</feature>
<evidence type="ECO:0000256" key="1">
    <source>
        <dbReference type="ARBA" id="ARBA00004651"/>
    </source>
</evidence>
<evidence type="ECO:0000256" key="3">
    <source>
        <dbReference type="ARBA" id="ARBA00022475"/>
    </source>
</evidence>
<feature type="transmembrane region" description="Helical" evidence="7">
    <location>
        <begin position="212"/>
        <end position="231"/>
    </location>
</feature>
<dbReference type="AlphaFoldDB" id="A0A941I145"/>
<feature type="transmembrane region" description="Helical" evidence="7">
    <location>
        <begin position="188"/>
        <end position="206"/>
    </location>
</feature>
<accession>A0A941I145</accession>
<evidence type="ECO:0000313" key="10">
    <source>
        <dbReference type="Proteomes" id="UP000677016"/>
    </source>
</evidence>
<evidence type="ECO:0000259" key="8">
    <source>
        <dbReference type="Pfam" id="PF03458"/>
    </source>
</evidence>
<protein>
    <submittedName>
        <fullName evidence="9">TRIC cation channel family protein</fullName>
    </submittedName>
</protein>
<evidence type="ECO:0000256" key="2">
    <source>
        <dbReference type="ARBA" id="ARBA00008193"/>
    </source>
</evidence>
<comment type="subcellular location">
    <subcellularLocation>
        <location evidence="1">Cell membrane</location>
        <topology evidence="1">Multi-pass membrane protein</topology>
    </subcellularLocation>
</comment>
<feature type="transmembrane region" description="Helical" evidence="7">
    <location>
        <begin position="89"/>
        <end position="107"/>
    </location>
</feature>
<keyword evidence="5 7" id="KW-1133">Transmembrane helix</keyword>
<keyword evidence="3" id="KW-1003">Cell membrane</keyword>
<gene>
    <name evidence="9" type="ORF">KC207_14790</name>
</gene>
<feature type="domain" description="Glycine transporter" evidence="8">
    <location>
        <begin position="131"/>
        <end position="204"/>
    </location>
</feature>
<comment type="similarity">
    <text evidence="2">Belongs to the UPF0126 family.</text>
</comment>
<dbReference type="GO" id="GO:0005886">
    <property type="term" value="C:plasma membrane"/>
    <property type="evidence" value="ECO:0007669"/>
    <property type="project" value="UniProtKB-SubCell"/>
</dbReference>
<keyword evidence="4 7" id="KW-0812">Transmembrane</keyword>
<comment type="caution">
    <text evidence="9">The sequence shown here is derived from an EMBL/GenBank/DDBJ whole genome shotgun (WGS) entry which is preliminary data.</text>
</comment>
<evidence type="ECO:0000256" key="4">
    <source>
        <dbReference type="ARBA" id="ARBA00022692"/>
    </source>
</evidence>
<name>A0A941I145_9MICO</name>
<proteinExistence type="inferred from homology"/>
<dbReference type="InterPro" id="IPR005115">
    <property type="entry name" value="Gly_transporter"/>
</dbReference>
<feature type="transmembrane region" description="Helical" evidence="7">
    <location>
        <begin position="155"/>
        <end position="176"/>
    </location>
</feature>
<dbReference type="PANTHER" id="PTHR30506">
    <property type="entry name" value="INNER MEMBRANE PROTEIN"/>
    <property type="match status" value="1"/>
</dbReference>
<feature type="transmembrane region" description="Helical" evidence="7">
    <location>
        <begin position="128"/>
        <end position="149"/>
    </location>
</feature>
<feature type="transmembrane region" description="Helical" evidence="7">
    <location>
        <begin position="29"/>
        <end position="50"/>
    </location>
</feature>
<evidence type="ECO:0000256" key="6">
    <source>
        <dbReference type="ARBA" id="ARBA00023136"/>
    </source>
</evidence>
<feature type="transmembrane region" description="Helical" evidence="7">
    <location>
        <begin position="57"/>
        <end position="77"/>
    </location>
</feature>
<organism evidence="9 10">
    <name type="scientific">Phycicoccus avicenniae</name>
    <dbReference type="NCBI Taxonomy" id="2828860"/>
    <lineage>
        <taxon>Bacteria</taxon>
        <taxon>Bacillati</taxon>
        <taxon>Actinomycetota</taxon>
        <taxon>Actinomycetes</taxon>
        <taxon>Micrococcales</taxon>
        <taxon>Intrasporangiaceae</taxon>
        <taxon>Phycicoccus</taxon>
    </lineage>
</organism>
<evidence type="ECO:0000256" key="5">
    <source>
        <dbReference type="ARBA" id="ARBA00022989"/>
    </source>
</evidence>
<reference evidence="9" key="1">
    <citation type="submission" date="2021-04" db="EMBL/GenBank/DDBJ databases">
        <title>Phycicoccus avicenniae sp. nov., a novel endophytic actinomycetes isolated from branch of Avicennia mariana.</title>
        <authorList>
            <person name="Tuo L."/>
        </authorList>
    </citation>
    <scope>NUCLEOTIDE SEQUENCE</scope>
    <source>
        <strain evidence="9">BSK3Z-2</strain>
    </source>
</reference>
<sequence>MAASVWVTDGRPGPASCHDPRVLTDTATLQVVLDVCGVFVFALSGALVAVRRGLDLFGIMVLAWVAGLGGGIIRDVLLGLTPPVGVRDWRLLAAALLAGTLVFLFYGRWSVITERAPEARPRRLATRAVRWLDAAGLALFAVSGAIVALNVDAGPLAATIIGGITATGGGLLRDLLARQVPEVLQRELYALPALAGAAFVVLLDHLDLLSTVTVWLAVALVFGIRVLAVTLDLNAPRALRTPT</sequence>
<dbReference type="Pfam" id="PF03458">
    <property type="entry name" value="Gly_transporter"/>
    <property type="match status" value="2"/>
</dbReference>
<keyword evidence="10" id="KW-1185">Reference proteome</keyword>
<dbReference type="PANTHER" id="PTHR30506:SF3">
    <property type="entry name" value="UPF0126 INNER MEMBRANE PROTEIN YADS-RELATED"/>
    <property type="match status" value="1"/>
</dbReference>
<dbReference type="EMBL" id="JAGSNF010000021">
    <property type="protein sequence ID" value="MBR7744560.1"/>
    <property type="molecule type" value="Genomic_DNA"/>
</dbReference>
<evidence type="ECO:0000313" key="9">
    <source>
        <dbReference type="EMBL" id="MBR7744560.1"/>
    </source>
</evidence>
<evidence type="ECO:0000256" key="7">
    <source>
        <dbReference type="SAM" id="Phobius"/>
    </source>
</evidence>
<keyword evidence="6 7" id="KW-0472">Membrane</keyword>
<dbReference type="Proteomes" id="UP000677016">
    <property type="component" value="Unassembled WGS sequence"/>
</dbReference>